<gene>
    <name evidence="1" type="ORF">DFR50_12742</name>
</gene>
<evidence type="ECO:0000313" key="2">
    <source>
        <dbReference type="Proteomes" id="UP000253529"/>
    </source>
</evidence>
<name>A0A366EYD5_9HYPH</name>
<dbReference type="AlphaFoldDB" id="A0A366EYD5"/>
<dbReference type="RefSeq" id="WP_113891322.1">
    <property type="nucleotide sequence ID" value="NZ_QNRK01000027.1"/>
</dbReference>
<accession>A0A366EYD5</accession>
<protein>
    <submittedName>
        <fullName evidence="1">Uncharacterized protein</fullName>
    </submittedName>
</protein>
<evidence type="ECO:0000313" key="1">
    <source>
        <dbReference type="EMBL" id="RBP07397.1"/>
    </source>
</evidence>
<proteinExistence type="predicted"/>
<dbReference type="EMBL" id="QNRK01000027">
    <property type="protein sequence ID" value="RBP07397.1"/>
    <property type="molecule type" value="Genomic_DNA"/>
</dbReference>
<dbReference type="Proteomes" id="UP000253529">
    <property type="component" value="Unassembled WGS sequence"/>
</dbReference>
<keyword evidence="2" id="KW-1185">Reference proteome</keyword>
<comment type="caution">
    <text evidence="1">The sequence shown here is derived from an EMBL/GenBank/DDBJ whole genome shotgun (WGS) entry which is preliminary data.</text>
</comment>
<reference evidence="1 2" key="1">
    <citation type="submission" date="2018-06" db="EMBL/GenBank/DDBJ databases">
        <title>Genomic Encyclopedia of Type Strains, Phase IV (KMG-IV): sequencing the most valuable type-strain genomes for metagenomic binning, comparative biology and taxonomic classification.</title>
        <authorList>
            <person name="Goeker M."/>
        </authorList>
    </citation>
    <scope>NUCLEOTIDE SEQUENCE [LARGE SCALE GENOMIC DNA]</scope>
    <source>
        <strain evidence="1 2">DSM 24875</strain>
    </source>
</reference>
<sequence length="91" mass="10228">MQAFLQGPSATNPDMQRLGSAFKELLAAREWADYSPEPRPQFEQGKRSSPFTREETLALIEVAEAAVAILDRLDDDARLKLAVRLVARTRK</sequence>
<organism evidence="1 2">
    <name type="scientific">Roseiarcus fermentans</name>
    <dbReference type="NCBI Taxonomy" id="1473586"/>
    <lineage>
        <taxon>Bacteria</taxon>
        <taxon>Pseudomonadati</taxon>
        <taxon>Pseudomonadota</taxon>
        <taxon>Alphaproteobacteria</taxon>
        <taxon>Hyphomicrobiales</taxon>
        <taxon>Roseiarcaceae</taxon>
        <taxon>Roseiarcus</taxon>
    </lineage>
</organism>